<protein>
    <submittedName>
        <fullName evidence="6">DNA-binding transcriptional regulator, LysR family</fullName>
    </submittedName>
</protein>
<dbReference type="PRINTS" id="PR00039">
    <property type="entry name" value="HTHLYSR"/>
</dbReference>
<evidence type="ECO:0000256" key="3">
    <source>
        <dbReference type="ARBA" id="ARBA00023125"/>
    </source>
</evidence>
<evidence type="ECO:0000313" key="7">
    <source>
        <dbReference type="Proteomes" id="UP000183639"/>
    </source>
</evidence>
<gene>
    <name evidence="6" type="ORF">SAMN04487861_1105</name>
</gene>
<dbReference type="Pfam" id="PF03466">
    <property type="entry name" value="LysR_substrate"/>
    <property type="match status" value="1"/>
</dbReference>
<comment type="similarity">
    <text evidence="1">Belongs to the LysR transcriptional regulatory family.</text>
</comment>
<name>A0A1I3EEV3_SELRU</name>
<evidence type="ECO:0000259" key="5">
    <source>
        <dbReference type="PROSITE" id="PS50931"/>
    </source>
</evidence>
<dbReference type="InterPro" id="IPR036390">
    <property type="entry name" value="WH_DNA-bd_sf"/>
</dbReference>
<dbReference type="Gene3D" id="3.40.190.290">
    <property type="match status" value="1"/>
</dbReference>
<dbReference type="Gene3D" id="1.10.10.10">
    <property type="entry name" value="Winged helix-like DNA-binding domain superfamily/Winged helix DNA-binding domain"/>
    <property type="match status" value="1"/>
</dbReference>
<dbReference type="SUPFAM" id="SSF46785">
    <property type="entry name" value="Winged helix' DNA-binding domain"/>
    <property type="match status" value="1"/>
</dbReference>
<dbReference type="PROSITE" id="PS50931">
    <property type="entry name" value="HTH_LYSR"/>
    <property type="match status" value="1"/>
</dbReference>
<dbReference type="CDD" id="cd05466">
    <property type="entry name" value="PBP2_LTTR_substrate"/>
    <property type="match status" value="1"/>
</dbReference>
<reference evidence="6 7" key="1">
    <citation type="submission" date="2016-10" db="EMBL/GenBank/DDBJ databases">
        <authorList>
            <person name="de Groot N.N."/>
        </authorList>
    </citation>
    <scope>NUCLEOTIDE SEQUENCE [LARGE SCALE GENOMIC DNA]</scope>
    <source>
        <strain evidence="6 7">Z108</strain>
    </source>
</reference>
<dbReference type="Pfam" id="PF00126">
    <property type="entry name" value="HTH_1"/>
    <property type="match status" value="1"/>
</dbReference>
<dbReference type="GO" id="GO:0005829">
    <property type="term" value="C:cytosol"/>
    <property type="evidence" value="ECO:0007669"/>
    <property type="project" value="TreeGrafter"/>
</dbReference>
<dbReference type="RefSeq" id="WP_075443162.1">
    <property type="nucleotide sequence ID" value="NZ_FOQK01000010.1"/>
</dbReference>
<dbReference type="SUPFAM" id="SSF53850">
    <property type="entry name" value="Periplasmic binding protein-like II"/>
    <property type="match status" value="1"/>
</dbReference>
<dbReference type="GO" id="GO:0003700">
    <property type="term" value="F:DNA-binding transcription factor activity"/>
    <property type="evidence" value="ECO:0007669"/>
    <property type="project" value="InterPro"/>
</dbReference>
<keyword evidence="4" id="KW-0804">Transcription</keyword>
<keyword evidence="2" id="KW-0805">Transcription regulation</keyword>
<dbReference type="InterPro" id="IPR036388">
    <property type="entry name" value="WH-like_DNA-bd_sf"/>
</dbReference>
<dbReference type="AlphaFoldDB" id="A0A1I3EEV3"/>
<feature type="domain" description="HTH lysR-type" evidence="5">
    <location>
        <begin position="1"/>
        <end position="57"/>
    </location>
</feature>
<dbReference type="EMBL" id="FOQK01000010">
    <property type="protein sequence ID" value="SFH97480.1"/>
    <property type="molecule type" value="Genomic_DNA"/>
</dbReference>
<organism evidence="6 7">
    <name type="scientific">Selenomonas ruminantium</name>
    <dbReference type="NCBI Taxonomy" id="971"/>
    <lineage>
        <taxon>Bacteria</taxon>
        <taxon>Bacillati</taxon>
        <taxon>Bacillota</taxon>
        <taxon>Negativicutes</taxon>
        <taxon>Selenomonadales</taxon>
        <taxon>Selenomonadaceae</taxon>
        <taxon>Selenomonas</taxon>
    </lineage>
</organism>
<dbReference type="InterPro" id="IPR050950">
    <property type="entry name" value="HTH-type_LysR_regulators"/>
</dbReference>
<dbReference type="PANTHER" id="PTHR30419">
    <property type="entry name" value="HTH-TYPE TRANSCRIPTIONAL REGULATOR YBHD"/>
    <property type="match status" value="1"/>
</dbReference>
<dbReference type="InterPro" id="IPR005119">
    <property type="entry name" value="LysR_subst-bd"/>
</dbReference>
<evidence type="ECO:0000256" key="4">
    <source>
        <dbReference type="ARBA" id="ARBA00023163"/>
    </source>
</evidence>
<sequence length="322" mass="35691">MISGMDYVYAVWQARSFSAAARRLFVSQPALSAAIKRVETEIGLPLFDRSRSPLQLTDAGKAYIEAAERIYRIQRDLERYCGDLAGLASGTLQLGGTNFFASCFLPPMIEAFSKKYPQIRLTVTESDSADLYHKLANGELDVIVDSGIYDASLYDILPFYTDQLLLAVPAGLAINTRSELQACRLRREDILAGRHRDGTVQPVSLAAFAEEPFLLLGKGNDMHRRAKGLFQAAKVTPQVRLYLNQLMTAFHMARQGLGPTFLTDTLVRLAAPTEALVYYRLSGELATRQTFLAVKKRGYRTKAMEGFLACSLALYGRPEISA</sequence>
<keyword evidence="3 6" id="KW-0238">DNA-binding</keyword>
<accession>A0A1I3EEV3</accession>
<evidence type="ECO:0000256" key="2">
    <source>
        <dbReference type="ARBA" id="ARBA00023015"/>
    </source>
</evidence>
<dbReference type="InterPro" id="IPR000847">
    <property type="entry name" value="LysR_HTH_N"/>
</dbReference>
<evidence type="ECO:0000256" key="1">
    <source>
        <dbReference type="ARBA" id="ARBA00009437"/>
    </source>
</evidence>
<evidence type="ECO:0000313" key="6">
    <source>
        <dbReference type="EMBL" id="SFH97480.1"/>
    </source>
</evidence>
<dbReference type="GO" id="GO:0003677">
    <property type="term" value="F:DNA binding"/>
    <property type="evidence" value="ECO:0007669"/>
    <property type="project" value="UniProtKB-KW"/>
</dbReference>
<proteinExistence type="inferred from homology"/>
<dbReference type="Proteomes" id="UP000183639">
    <property type="component" value="Unassembled WGS sequence"/>
</dbReference>